<dbReference type="InterPro" id="IPR002478">
    <property type="entry name" value="PUA"/>
</dbReference>
<comment type="similarity">
    <text evidence="8">Belongs to the glutamate 5-kinase family.</text>
</comment>
<dbReference type="SUPFAM" id="SSF53633">
    <property type="entry name" value="Carbamate kinase-like"/>
    <property type="match status" value="1"/>
</dbReference>
<dbReference type="Proteomes" id="UP000263486">
    <property type="component" value="Unassembled WGS sequence"/>
</dbReference>
<dbReference type="PROSITE" id="PS50890">
    <property type="entry name" value="PUA"/>
    <property type="match status" value="1"/>
</dbReference>
<dbReference type="InterPro" id="IPR036974">
    <property type="entry name" value="PUA_sf"/>
</dbReference>
<dbReference type="Gene3D" id="3.40.1160.10">
    <property type="entry name" value="Acetylglutamate kinase-like"/>
    <property type="match status" value="2"/>
</dbReference>
<dbReference type="InterPro" id="IPR001057">
    <property type="entry name" value="Glu/AcGlu_kinase"/>
</dbReference>
<dbReference type="EMBL" id="QUAJ01000024">
    <property type="protein sequence ID" value="REI40111.1"/>
    <property type="molecule type" value="Genomic_DNA"/>
</dbReference>
<dbReference type="CDD" id="cd21157">
    <property type="entry name" value="PUA_G5K"/>
    <property type="match status" value="1"/>
</dbReference>
<dbReference type="PANTHER" id="PTHR43654:SF1">
    <property type="entry name" value="ISOPENTENYL PHOSPHATE KINASE"/>
    <property type="match status" value="1"/>
</dbReference>
<dbReference type="EC" id="2.7.2.11" evidence="8"/>
<dbReference type="InterPro" id="IPR001048">
    <property type="entry name" value="Asp/Glu/Uridylate_kinase"/>
</dbReference>
<evidence type="ECO:0000256" key="3">
    <source>
        <dbReference type="ARBA" id="ARBA00022650"/>
    </source>
</evidence>
<keyword evidence="3 8" id="KW-0641">Proline biosynthesis</keyword>
<dbReference type="PIRSF" id="PIRSF000729">
    <property type="entry name" value="GK"/>
    <property type="match status" value="1"/>
</dbReference>
<feature type="binding site" evidence="8">
    <location>
        <position position="155"/>
    </location>
    <ligand>
        <name>substrate</name>
    </ligand>
</feature>
<gene>
    <name evidence="8 10" type="primary">proB</name>
    <name evidence="10" type="ORF">DYH56_12245</name>
</gene>
<dbReference type="NCBIfam" id="TIGR01027">
    <property type="entry name" value="proB"/>
    <property type="match status" value="1"/>
</dbReference>
<dbReference type="HAMAP" id="MF_00456">
    <property type="entry name" value="ProB"/>
    <property type="match status" value="1"/>
</dbReference>
<dbReference type="InterPro" id="IPR036393">
    <property type="entry name" value="AceGlu_kinase-like_sf"/>
</dbReference>
<dbReference type="RefSeq" id="WP_114643160.1">
    <property type="nucleotide sequence ID" value="NZ_JAACIO010000029.1"/>
</dbReference>
<feature type="binding site" evidence="8">
    <location>
        <position position="16"/>
    </location>
    <ligand>
        <name>ATP</name>
        <dbReference type="ChEBI" id="CHEBI:30616"/>
    </ligand>
</feature>
<feature type="binding site" evidence="8">
    <location>
        <position position="56"/>
    </location>
    <ligand>
        <name>substrate</name>
    </ligand>
</feature>
<keyword evidence="1 8" id="KW-0963">Cytoplasm</keyword>
<keyword evidence="4 8" id="KW-0808">Transferase</keyword>
<evidence type="ECO:0000313" key="11">
    <source>
        <dbReference type="Proteomes" id="UP000263486"/>
    </source>
</evidence>
<dbReference type="InterPro" id="IPR015947">
    <property type="entry name" value="PUA-like_sf"/>
</dbReference>
<proteinExistence type="inferred from homology"/>
<dbReference type="PRINTS" id="PR00474">
    <property type="entry name" value="GLU5KINASE"/>
</dbReference>
<comment type="pathway">
    <text evidence="8">Amino-acid biosynthesis; L-proline biosynthesis; L-glutamate 5-semialdehyde from L-glutamate: step 1/2.</text>
</comment>
<evidence type="ECO:0000259" key="9">
    <source>
        <dbReference type="SMART" id="SM00359"/>
    </source>
</evidence>
<accession>A0ABX9KEH8</accession>
<evidence type="ECO:0000313" key="10">
    <source>
        <dbReference type="EMBL" id="REI40111.1"/>
    </source>
</evidence>
<feature type="binding site" evidence="8">
    <location>
        <begin position="175"/>
        <end position="176"/>
    </location>
    <ligand>
        <name>ATP</name>
        <dbReference type="ChEBI" id="CHEBI:30616"/>
    </ligand>
</feature>
<keyword evidence="5 8" id="KW-0547">Nucleotide-binding</keyword>
<keyword evidence="7 8" id="KW-0067">ATP-binding</keyword>
<feature type="binding site" evidence="8">
    <location>
        <position position="143"/>
    </location>
    <ligand>
        <name>substrate</name>
    </ligand>
</feature>
<name>A0ABX9KEH8_9FUSO</name>
<dbReference type="PANTHER" id="PTHR43654">
    <property type="entry name" value="GLUTAMATE 5-KINASE"/>
    <property type="match status" value="1"/>
</dbReference>
<protein>
    <recommendedName>
        <fullName evidence="8">Glutamate 5-kinase</fullName>
        <ecNumber evidence="8">2.7.2.11</ecNumber>
    </recommendedName>
    <alternativeName>
        <fullName evidence="8">Gamma-glutamyl kinase</fullName>
        <shortName evidence="8">GK</shortName>
    </alternativeName>
</protein>
<evidence type="ECO:0000256" key="5">
    <source>
        <dbReference type="ARBA" id="ARBA00022741"/>
    </source>
</evidence>
<organism evidence="10 11">
    <name type="scientific">Psychrilyobacter piezotolerans</name>
    <dbReference type="NCBI Taxonomy" id="2293438"/>
    <lineage>
        <taxon>Bacteria</taxon>
        <taxon>Fusobacteriati</taxon>
        <taxon>Fusobacteriota</taxon>
        <taxon>Fusobacteriia</taxon>
        <taxon>Fusobacteriales</taxon>
        <taxon>Fusobacteriaceae</taxon>
        <taxon>Psychrilyobacter</taxon>
    </lineage>
</organism>
<dbReference type="Gene3D" id="2.30.130.10">
    <property type="entry name" value="PUA domain"/>
    <property type="match status" value="1"/>
</dbReference>
<dbReference type="Pfam" id="PF01472">
    <property type="entry name" value="PUA"/>
    <property type="match status" value="1"/>
</dbReference>
<feature type="domain" description="PUA" evidence="9">
    <location>
        <begin position="283"/>
        <end position="365"/>
    </location>
</feature>
<dbReference type="PROSITE" id="PS00902">
    <property type="entry name" value="GLUTAMATE_5_KINASE"/>
    <property type="match status" value="1"/>
</dbReference>
<reference evidence="10 11" key="1">
    <citation type="submission" date="2018-08" db="EMBL/GenBank/DDBJ databases">
        <title>Draft genome sequence of Psychrilyobacter sp. strain SD5 isolated from Black Sea water.</title>
        <authorList>
            <person name="Yadav S."/>
            <person name="Villanueva L."/>
            <person name="Damste J.S.S."/>
        </authorList>
    </citation>
    <scope>NUCLEOTIDE SEQUENCE [LARGE SCALE GENOMIC DNA]</scope>
    <source>
        <strain evidence="10 11">SD5</strain>
    </source>
</reference>
<keyword evidence="6 8" id="KW-0418">Kinase</keyword>
<evidence type="ECO:0000256" key="1">
    <source>
        <dbReference type="ARBA" id="ARBA00022490"/>
    </source>
</evidence>
<feature type="binding site" evidence="8">
    <location>
        <begin position="217"/>
        <end position="223"/>
    </location>
    <ligand>
        <name>ATP</name>
        <dbReference type="ChEBI" id="CHEBI:30616"/>
    </ligand>
</feature>
<evidence type="ECO:0000256" key="4">
    <source>
        <dbReference type="ARBA" id="ARBA00022679"/>
    </source>
</evidence>
<dbReference type="SUPFAM" id="SSF88697">
    <property type="entry name" value="PUA domain-like"/>
    <property type="match status" value="1"/>
</dbReference>
<evidence type="ECO:0000256" key="7">
    <source>
        <dbReference type="ARBA" id="ARBA00022840"/>
    </source>
</evidence>
<keyword evidence="11" id="KW-1185">Reference proteome</keyword>
<comment type="function">
    <text evidence="8">Catalyzes the transfer of a phosphate group to glutamate to form L-glutamate 5-phosphate.</text>
</comment>
<dbReference type="InterPro" id="IPR004521">
    <property type="entry name" value="Uncharacterised_CHP00451"/>
</dbReference>
<evidence type="ECO:0000256" key="6">
    <source>
        <dbReference type="ARBA" id="ARBA00022777"/>
    </source>
</evidence>
<evidence type="ECO:0000256" key="2">
    <source>
        <dbReference type="ARBA" id="ARBA00022605"/>
    </source>
</evidence>
<dbReference type="CDD" id="cd04242">
    <property type="entry name" value="AAK_G5K_ProB"/>
    <property type="match status" value="1"/>
</dbReference>
<comment type="subcellular location">
    <subcellularLocation>
        <location evidence="8">Cytoplasm</location>
    </subcellularLocation>
</comment>
<dbReference type="GO" id="GO:0004349">
    <property type="term" value="F:glutamate 5-kinase activity"/>
    <property type="evidence" value="ECO:0007669"/>
    <property type="project" value="UniProtKB-EC"/>
</dbReference>
<dbReference type="SMART" id="SM00359">
    <property type="entry name" value="PUA"/>
    <property type="match status" value="1"/>
</dbReference>
<keyword evidence="2 8" id="KW-0028">Amino-acid biosynthesis</keyword>
<dbReference type="InterPro" id="IPR041739">
    <property type="entry name" value="G5K_ProB"/>
</dbReference>
<dbReference type="NCBIfam" id="TIGR00451">
    <property type="entry name" value="unchar_dom_2"/>
    <property type="match status" value="1"/>
</dbReference>
<dbReference type="InterPro" id="IPR019797">
    <property type="entry name" value="Glutamate_5-kinase_CS"/>
</dbReference>
<comment type="caution">
    <text evidence="10">The sequence shown here is derived from an EMBL/GenBank/DDBJ whole genome shotgun (WGS) entry which is preliminary data.</text>
</comment>
<dbReference type="InterPro" id="IPR011529">
    <property type="entry name" value="Glu_5kinase"/>
</dbReference>
<evidence type="ECO:0000256" key="8">
    <source>
        <dbReference type="HAMAP-Rule" id="MF_00456"/>
    </source>
</evidence>
<dbReference type="Pfam" id="PF00696">
    <property type="entry name" value="AA_kinase"/>
    <property type="match status" value="1"/>
</dbReference>
<dbReference type="InterPro" id="IPR005715">
    <property type="entry name" value="Glu_5kinase/COase_Synthase"/>
</dbReference>
<sequence length="373" mass="40393">MTRKDYLKDTKRLVVKVGTSTLTFENGLLNLSRIDKLVRELANLHNKGYEVILVTSGAIGAGMGSLGLKERPKTLPDKQAVASVGQVALIHLYQKLFSEYGKQIGQLLLTKGDISNRGRYLNARNSCLRLISMGIIPVINENDSVAVDEIKVGDNDTLSAFTSTLIDADLLLILSDIDGLYTGNPKTDPSATLINTVKKIDDHIKTIATGAGSKFGTGGMATKISAGEIVTSAGIPMIIAKGFDPSIIGDIMDGQEIGTLFLETKVKLKARKHWITYGTTKTGKIIIDNGAITALKNHHSLLSIGIIKCEGNFHRGEVVSICDSNQNEIAVGISNYSQVEVDLIKGKNSSDISHILGYKDYDEVIHMDNMFIF</sequence>
<comment type="catalytic activity">
    <reaction evidence="8">
        <text>L-glutamate + ATP = L-glutamyl 5-phosphate + ADP</text>
        <dbReference type="Rhea" id="RHEA:14877"/>
        <dbReference type="ChEBI" id="CHEBI:29985"/>
        <dbReference type="ChEBI" id="CHEBI:30616"/>
        <dbReference type="ChEBI" id="CHEBI:58274"/>
        <dbReference type="ChEBI" id="CHEBI:456216"/>
        <dbReference type="EC" id="2.7.2.11"/>
    </reaction>
</comment>